<dbReference type="GeneID" id="66107818"/>
<reference evidence="2" key="1">
    <citation type="submission" date="2020-11" db="EMBL/GenBank/DDBJ databases">
        <title>Adaptations for nitrogen fixation in a non-lichenized fungal sporocarp promotes dispersal by wood-feeding termites.</title>
        <authorList>
            <consortium name="DOE Joint Genome Institute"/>
            <person name="Koch R.A."/>
            <person name="Yoon G."/>
            <person name="Arayal U."/>
            <person name="Lail K."/>
            <person name="Amirebrahimi M."/>
            <person name="Labutti K."/>
            <person name="Lipzen A."/>
            <person name="Riley R."/>
            <person name="Barry K."/>
            <person name="Henrissat B."/>
            <person name="Grigoriev I.V."/>
            <person name="Herr J.R."/>
            <person name="Aime M.C."/>
        </authorList>
    </citation>
    <scope>NUCLEOTIDE SEQUENCE</scope>
    <source>
        <strain evidence="2">MCA 3950</strain>
    </source>
</reference>
<evidence type="ECO:0000313" key="3">
    <source>
        <dbReference type="Proteomes" id="UP000812287"/>
    </source>
</evidence>
<evidence type="ECO:0000256" key="1">
    <source>
        <dbReference type="SAM" id="MobiDB-lite"/>
    </source>
</evidence>
<dbReference type="Proteomes" id="UP000812287">
    <property type="component" value="Unassembled WGS sequence"/>
</dbReference>
<keyword evidence="3" id="KW-1185">Reference proteome</keyword>
<dbReference type="AlphaFoldDB" id="A0A9P7VZD7"/>
<feature type="region of interest" description="Disordered" evidence="1">
    <location>
        <begin position="89"/>
        <end position="110"/>
    </location>
</feature>
<proteinExistence type="predicted"/>
<gene>
    <name evidence="2" type="ORF">BT62DRAFT_928496</name>
</gene>
<evidence type="ECO:0000313" key="2">
    <source>
        <dbReference type="EMBL" id="KAG7449762.1"/>
    </source>
</evidence>
<dbReference type="RefSeq" id="XP_043043262.1">
    <property type="nucleotide sequence ID" value="XM_043185521.1"/>
</dbReference>
<organism evidence="2 3">
    <name type="scientific">Guyanagaster necrorhizus</name>
    <dbReference type="NCBI Taxonomy" id="856835"/>
    <lineage>
        <taxon>Eukaryota</taxon>
        <taxon>Fungi</taxon>
        <taxon>Dikarya</taxon>
        <taxon>Basidiomycota</taxon>
        <taxon>Agaricomycotina</taxon>
        <taxon>Agaricomycetes</taxon>
        <taxon>Agaricomycetidae</taxon>
        <taxon>Agaricales</taxon>
        <taxon>Marasmiineae</taxon>
        <taxon>Physalacriaceae</taxon>
        <taxon>Guyanagaster</taxon>
    </lineage>
</organism>
<dbReference type="OrthoDB" id="3020812at2759"/>
<dbReference type="EMBL" id="MU250527">
    <property type="protein sequence ID" value="KAG7449762.1"/>
    <property type="molecule type" value="Genomic_DNA"/>
</dbReference>
<accession>A0A9P7VZD7</accession>
<name>A0A9P7VZD7_9AGAR</name>
<sequence length="110" mass="12465">MTPLPYIGPLTGVRIHDTFWLCQARKADVILMNRGPIPAPAWTYDGTLRGNWSYIDCLHLNGSAAVDFTSSRRTCPNFECRPPRRSHEISVGTTLDAQDYSRRPRYPTKA</sequence>
<comment type="caution">
    <text evidence="2">The sequence shown here is derived from an EMBL/GenBank/DDBJ whole genome shotgun (WGS) entry which is preliminary data.</text>
</comment>
<protein>
    <submittedName>
        <fullName evidence="2">Uncharacterized protein</fullName>
    </submittedName>
</protein>